<dbReference type="InParanoid" id="D2V3T1"/>
<proteinExistence type="predicted"/>
<gene>
    <name evidence="1" type="ORF">NAEGRDRAFT_63478</name>
</gene>
<dbReference type="EMBL" id="GG738851">
    <property type="protein sequence ID" value="EFC48408.1"/>
    <property type="molecule type" value="Genomic_DNA"/>
</dbReference>
<dbReference type="VEuPathDB" id="AmoebaDB:NAEGRDRAFT_63478"/>
<keyword evidence="2" id="KW-1185">Reference proteome</keyword>
<evidence type="ECO:0000313" key="2">
    <source>
        <dbReference type="Proteomes" id="UP000006671"/>
    </source>
</evidence>
<accession>D2V3T1</accession>
<sequence length="148" mass="17270">MGNYIEPARQAIFDQFYKMDLSDFYKRVSTEVKIHALSFLPLRDLSNLLLISKPLNLSIKSSNEILSIWYKELFSMAKRSDSFNFLNHDFSKLPPSLNQVRIPVSFCENLDHANYYRLKWAGGVEKERNEKRRVSNQCVRSSSFGSVH</sequence>
<organism evidence="2">
    <name type="scientific">Naegleria gruberi</name>
    <name type="common">Amoeba</name>
    <dbReference type="NCBI Taxonomy" id="5762"/>
    <lineage>
        <taxon>Eukaryota</taxon>
        <taxon>Discoba</taxon>
        <taxon>Heterolobosea</taxon>
        <taxon>Tetramitia</taxon>
        <taxon>Eutetramitia</taxon>
        <taxon>Vahlkampfiidae</taxon>
        <taxon>Naegleria</taxon>
    </lineage>
</organism>
<dbReference type="AlphaFoldDB" id="D2V3T1"/>
<name>D2V3T1_NAEGR</name>
<evidence type="ECO:0000313" key="1">
    <source>
        <dbReference type="EMBL" id="EFC48408.1"/>
    </source>
</evidence>
<dbReference type="GeneID" id="8849889"/>
<reference evidence="1 2" key="1">
    <citation type="journal article" date="2010" name="Cell">
        <title>The genome of Naegleria gruberi illuminates early eukaryotic versatility.</title>
        <authorList>
            <person name="Fritz-Laylin L.K."/>
            <person name="Prochnik S.E."/>
            <person name="Ginger M.L."/>
            <person name="Dacks J.B."/>
            <person name="Carpenter M.L."/>
            <person name="Field M.C."/>
            <person name="Kuo A."/>
            <person name="Paredez A."/>
            <person name="Chapman J."/>
            <person name="Pham J."/>
            <person name="Shu S."/>
            <person name="Neupane R."/>
            <person name="Cipriano M."/>
            <person name="Mancuso J."/>
            <person name="Tu H."/>
            <person name="Salamov A."/>
            <person name="Lindquist E."/>
            <person name="Shapiro H."/>
            <person name="Lucas S."/>
            <person name="Grigoriev I.V."/>
            <person name="Cande W.Z."/>
            <person name="Fulton C."/>
            <person name="Rokhsar D.S."/>
            <person name="Dawson S.C."/>
        </authorList>
    </citation>
    <scope>NUCLEOTIDE SEQUENCE [LARGE SCALE GENOMIC DNA]</scope>
    <source>
        <strain evidence="1 2">NEG-M</strain>
    </source>
</reference>
<dbReference type="Proteomes" id="UP000006671">
    <property type="component" value="Unassembled WGS sequence"/>
</dbReference>
<dbReference type="RefSeq" id="XP_002681152.1">
    <property type="nucleotide sequence ID" value="XM_002681106.1"/>
</dbReference>
<dbReference type="KEGG" id="ngr:NAEGRDRAFT_63478"/>
<protein>
    <submittedName>
        <fullName evidence="1">Predicted protein</fullName>
    </submittedName>
</protein>